<keyword evidence="8" id="KW-1185">Reference proteome</keyword>
<evidence type="ECO:0000256" key="4">
    <source>
        <dbReference type="ARBA" id="ARBA00022989"/>
    </source>
</evidence>
<feature type="transmembrane region" description="Helical" evidence="6">
    <location>
        <begin position="43"/>
        <end position="71"/>
    </location>
</feature>
<feature type="transmembrane region" description="Helical" evidence="6">
    <location>
        <begin position="200"/>
        <end position="218"/>
    </location>
</feature>
<proteinExistence type="inferred from homology"/>
<dbReference type="PANTHER" id="PTHR31885:SF6">
    <property type="entry name" value="GH04784P"/>
    <property type="match status" value="1"/>
</dbReference>
<evidence type="ECO:0000313" key="8">
    <source>
        <dbReference type="Proteomes" id="UP001151234"/>
    </source>
</evidence>
<evidence type="ECO:0000313" key="7">
    <source>
        <dbReference type="EMBL" id="MDA5401344.1"/>
    </source>
</evidence>
<sequence>MSLFEYGLDTPLPGTLLFSAVAAFLYLLMVSRPPSARRTGVKTLAIALLAVLSVLANGPVLLTAGLLACAIGDALLAQDDDRAFQLGIGAFLLGHVAYIALFVTEGRIDLFSEQPLRIIIAIAIIGFCAVVARRLLPATGALKAAVSAYVVVIALMALFSLMMSGWGVVAGALLFVASDTVLALQRFLMPAEEGTPWRALFVWASYYLAQLLITLAVLGF</sequence>
<name>A0A9X3UMV3_9HYPH</name>
<feature type="transmembrane region" description="Helical" evidence="6">
    <location>
        <begin position="12"/>
        <end position="31"/>
    </location>
</feature>
<dbReference type="Proteomes" id="UP001151234">
    <property type="component" value="Unassembled WGS sequence"/>
</dbReference>
<evidence type="ECO:0000256" key="2">
    <source>
        <dbReference type="ARBA" id="ARBA00007375"/>
    </source>
</evidence>
<feature type="transmembrane region" description="Helical" evidence="6">
    <location>
        <begin position="83"/>
        <end position="104"/>
    </location>
</feature>
<dbReference type="GO" id="GO:0016787">
    <property type="term" value="F:hydrolase activity"/>
    <property type="evidence" value="ECO:0007669"/>
    <property type="project" value="TreeGrafter"/>
</dbReference>
<keyword evidence="4 6" id="KW-1133">Transmembrane helix</keyword>
<dbReference type="EMBL" id="JAPJZI010000002">
    <property type="protein sequence ID" value="MDA5401344.1"/>
    <property type="molecule type" value="Genomic_DNA"/>
</dbReference>
<accession>A0A9X3UMV3</accession>
<evidence type="ECO:0000256" key="1">
    <source>
        <dbReference type="ARBA" id="ARBA00004141"/>
    </source>
</evidence>
<dbReference type="Pfam" id="PF07947">
    <property type="entry name" value="YhhN"/>
    <property type="match status" value="1"/>
</dbReference>
<dbReference type="GO" id="GO:0016020">
    <property type="term" value="C:membrane"/>
    <property type="evidence" value="ECO:0007669"/>
    <property type="project" value="UniProtKB-SubCell"/>
</dbReference>
<keyword evidence="3 6" id="KW-0812">Transmembrane</keyword>
<evidence type="ECO:0000256" key="6">
    <source>
        <dbReference type="SAM" id="Phobius"/>
    </source>
</evidence>
<evidence type="ECO:0000256" key="5">
    <source>
        <dbReference type="ARBA" id="ARBA00023136"/>
    </source>
</evidence>
<protein>
    <submittedName>
        <fullName evidence="7">Lysoplasmalogenase</fullName>
    </submittedName>
</protein>
<dbReference type="AlphaFoldDB" id="A0A9X3UMV3"/>
<comment type="caution">
    <text evidence="7">The sequence shown here is derived from an EMBL/GenBank/DDBJ whole genome shotgun (WGS) entry which is preliminary data.</text>
</comment>
<reference evidence="7" key="1">
    <citation type="submission" date="2022-11" db="EMBL/GenBank/DDBJ databases">
        <title>Draft genome sequence of Hoeflea poritis E7-10 and Hoeflea prorocentri PM5-8, separated from scleractinian coral Porites lutea and marine dinoflagellate.</title>
        <authorList>
            <person name="Zhang G."/>
            <person name="Wei Q."/>
            <person name="Cai L."/>
        </authorList>
    </citation>
    <scope>NUCLEOTIDE SEQUENCE</scope>
    <source>
        <strain evidence="7">PM5-8</strain>
    </source>
</reference>
<dbReference type="InterPro" id="IPR012506">
    <property type="entry name" value="TMEM86B-like"/>
</dbReference>
<comment type="similarity">
    <text evidence="2">Belongs to the TMEM86 family.</text>
</comment>
<feature type="transmembrane region" description="Helical" evidence="6">
    <location>
        <begin position="142"/>
        <end position="161"/>
    </location>
</feature>
<keyword evidence="5 6" id="KW-0472">Membrane</keyword>
<comment type="subcellular location">
    <subcellularLocation>
        <location evidence="1">Membrane</location>
        <topology evidence="1">Multi-pass membrane protein</topology>
    </subcellularLocation>
</comment>
<dbReference type="RefSeq" id="WP_267993333.1">
    <property type="nucleotide sequence ID" value="NZ_JAPJZI010000002.1"/>
</dbReference>
<evidence type="ECO:0000256" key="3">
    <source>
        <dbReference type="ARBA" id="ARBA00022692"/>
    </source>
</evidence>
<feature type="transmembrane region" description="Helical" evidence="6">
    <location>
        <begin position="116"/>
        <end position="136"/>
    </location>
</feature>
<gene>
    <name evidence="7" type="ORF">OQ273_22415</name>
</gene>
<dbReference type="PANTHER" id="PTHR31885">
    <property type="entry name" value="GH04784P"/>
    <property type="match status" value="1"/>
</dbReference>
<organism evidence="7 8">
    <name type="scientific">Hoeflea prorocentri</name>
    <dbReference type="NCBI Taxonomy" id="1922333"/>
    <lineage>
        <taxon>Bacteria</taxon>
        <taxon>Pseudomonadati</taxon>
        <taxon>Pseudomonadota</taxon>
        <taxon>Alphaproteobacteria</taxon>
        <taxon>Hyphomicrobiales</taxon>
        <taxon>Rhizobiaceae</taxon>
        <taxon>Hoeflea</taxon>
    </lineage>
</organism>